<proteinExistence type="predicted"/>
<gene>
    <name evidence="1" type="ORF">RMCFA_4067</name>
</gene>
<name>A0A117IFE5_MYCFO</name>
<protein>
    <submittedName>
        <fullName evidence="1">Uncharacterized protein</fullName>
    </submittedName>
</protein>
<comment type="caution">
    <text evidence="1">The sequence shown here is derived from an EMBL/GenBank/DDBJ whole genome shotgun (WGS) entry which is preliminary data.</text>
</comment>
<reference evidence="1 2" key="1">
    <citation type="journal article" date="2016" name="Genome Announc.">
        <title>Draft Genome Sequences of Five Rapidly Growing Mycobacterium Species, M. thermoresistibile, M. fortuitum subsp. acetamidolyticum, M. canariasense, M. brisbanense, and M. novocastrense.</title>
        <authorList>
            <person name="Katahira K."/>
            <person name="Ogura Y."/>
            <person name="Gotoh Y."/>
            <person name="Hayashi T."/>
        </authorList>
    </citation>
    <scope>NUCLEOTIDE SEQUENCE [LARGE SCALE GENOMIC DNA]</scope>
    <source>
        <strain evidence="1 2">JCM6368</strain>
    </source>
</reference>
<organism evidence="1 2">
    <name type="scientific">Mycolicibacterium fortuitum subsp. acetamidolyticum</name>
    <dbReference type="NCBI Taxonomy" id="144550"/>
    <lineage>
        <taxon>Bacteria</taxon>
        <taxon>Bacillati</taxon>
        <taxon>Actinomycetota</taxon>
        <taxon>Actinomycetes</taxon>
        <taxon>Mycobacteriales</taxon>
        <taxon>Mycobacteriaceae</taxon>
        <taxon>Mycolicibacterium</taxon>
    </lineage>
</organism>
<sequence>MDGQRGVGGKVIARNCRRVEDTADAADYTAWDCDGCGKEVRRYGGTSDVDYNNCGACYNASGQWLRDDWRGNRSNYDDTISDMDGYEIQNTDR</sequence>
<dbReference type="Proteomes" id="UP000069705">
    <property type="component" value="Unassembled WGS sequence"/>
</dbReference>
<evidence type="ECO:0000313" key="1">
    <source>
        <dbReference type="EMBL" id="GAT03955.1"/>
    </source>
</evidence>
<accession>A0A117IFE5</accession>
<reference evidence="2" key="2">
    <citation type="submission" date="2016-02" db="EMBL/GenBank/DDBJ databases">
        <title>Draft genome sequence of five rapidly growing Mycobacterium species.</title>
        <authorList>
            <person name="Katahira K."/>
            <person name="Gotou Y."/>
            <person name="Iida K."/>
            <person name="Ogura Y."/>
            <person name="Hayashi T."/>
        </authorList>
    </citation>
    <scope>NUCLEOTIDE SEQUENCE [LARGE SCALE GENOMIC DNA]</scope>
    <source>
        <strain evidence="2">JCM6368</strain>
    </source>
</reference>
<evidence type="ECO:0000313" key="2">
    <source>
        <dbReference type="Proteomes" id="UP000069705"/>
    </source>
</evidence>
<dbReference type="AlphaFoldDB" id="A0A117IFE5"/>
<dbReference type="EMBL" id="BCSZ01000037">
    <property type="protein sequence ID" value="GAT03955.1"/>
    <property type="molecule type" value="Genomic_DNA"/>
</dbReference>